<evidence type="ECO:0000313" key="2">
    <source>
        <dbReference type="EMBL" id="UOQ73224.1"/>
    </source>
</evidence>
<sequence length="67" mass="7219">MPFRRVFSAPLLLAILPLLQCKSDVTGPESQLPPATQNGANTFGCLVNGRPWTPRGNTGTSNYAVLY</sequence>
<dbReference type="EMBL" id="CP095046">
    <property type="protein sequence ID" value="UOQ73224.1"/>
    <property type="molecule type" value="Genomic_DNA"/>
</dbReference>
<proteinExistence type="predicted"/>
<gene>
    <name evidence="2" type="ORF">MUN79_04435</name>
</gene>
<reference evidence="2" key="1">
    <citation type="submission" date="2022-04" db="EMBL/GenBank/DDBJ databases">
        <title>Hymenobacter sp. isolated from the air.</title>
        <authorList>
            <person name="Won M."/>
            <person name="Lee C.-M."/>
            <person name="Woen H.-Y."/>
            <person name="Kwon S.-W."/>
        </authorList>
    </citation>
    <scope>NUCLEOTIDE SEQUENCE</scope>
    <source>
        <strain evidence="2">5116S-3</strain>
    </source>
</reference>
<accession>A0A8T9Q6N2</accession>
<organism evidence="2 3">
    <name type="scientific">Hymenobacter cellulosilyticus</name>
    <dbReference type="NCBI Taxonomy" id="2932248"/>
    <lineage>
        <taxon>Bacteria</taxon>
        <taxon>Pseudomonadati</taxon>
        <taxon>Bacteroidota</taxon>
        <taxon>Cytophagia</taxon>
        <taxon>Cytophagales</taxon>
        <taxon>Hymenobacteraceae</taxon>
        <taxon>Hymenobacter</taxon>
    </lineage>
</organism>
<dbReference type="AlphaFoldDB" id="A0A8T9Q6N2"/>
<name>A0A8T9Q6N2_9BACT</name>
<evidence type="ECO:0000256" key="1">
    <source>
        <dbReference type="SAM" id="SignalP"/>
    </source>
</evidence>
<keyword evidence="3" id="KW-1185">Reference proteome</keyword>
<dbReference type="RefSeq" id="WP_244676578.1">
    <property type="nucleotide sequence ID" value="NZ_CP095046.1"/>
</dbReference>
<protein>
    <submittedName>
        <fullName evidence="2">Uncharacterized protein</fullName>
    </submittedName>
</protein>
<feature type="chain" id="PRO_5035855427" evidence="1">
    <location>
        <begin position="23"/>
        <end position="67"/>
    </location>
</feature>
<dbReference type="KEGG" id="hcu:MUN79_04435"/>
<dbReference type="Proteomes" id="UP000831796">
    <property type="component" value="Chromosome"/>
</dbReference>
<evidence type="ECO:0000313" key="3">
    <source>
        <dbReference type="Proteomes" id="UP000831796"/>
    </source>
</evidence>
<keyword evidence="1" id="KW-0732">Signal</keyword>
<feature type="signal peptide" evidence="1">
    <location>
        <begin position="1"/>
        <end position="22"/>
    </location>
</feature>